<keyword evidence="3" id="KW-1185">Reference proteome</keyword>
<reference evidence="2" key="1">
    <citation type="submission" date="2020-01" db="EMBL/GenBank/DDBJ databases">
        <title>Genome sequence of Kobresia littledalei, the first chromosome-level genome in the family Cyperaceae.</title>
        <authorList>
            <person name="Qu G."/>
        </authorList>
    </citation>
    <scope>NUCLEOTIDE SEQUENCE</scope>
    <source>
        <strain evidence="2">C.B.Clarke</strain>
        <tissue evidence="2">Leaf</tissue>
    </source>
</reference>
<protein>
    <submittedName>
        <fullName evidence="2">Uncharacterized protein</fullName>
    </submittedName>
</protein>
<evidence type="ECO:0000256" key="1">
    <source>
        <dbReference type="SAM" id="MobiDB-lite"/>
    </source>
</evidence>
<comment type="caution">
    <text evidence="2">The sequence shown here is derived from an EMBL/GenBank/DDBJ whole genome shotgun (WGS) entry which is preliminary data.</text>
</comment>
<organism evidence="2 3">
    <name type="scientific">Carex littledalei</name>
    <dbReference type="NCBI Taxonomy" id="544730"/>
    <lineage>
        <taxon>Eukaryota</taxon>
        <taxon>Viridiplantae</taxon>
        <taxon>Streptophyta</taxon>
        <taxon>Embryophyta</taxon>
        <taxon>Tracheophyta</taxon>
        <taxon>Spermatophyta</taxon>
        <taxon>Magnoliopsida</taxon>
        <taxon>Liliopsida</taxon>
        <taxon>Poales</taxon>
        <taxon>Cyperaceae</taxon>
        <taxon>Cyperoideae</taxon>
        <taxon>Cariceae</taxon>
        <taxon>Carex</taxon>
        <taxon>Carex subgen. Euthyceras</taxon>
    </lineage>
</organism>
<evidence type="ECO:0000313" key="3">
    <source>
        <dbReference type="Proteomes" id="UP000623129"/>
    </source>
</evidence>
<dbReference type="Proteomes" id="UP000623129">
    <property type="component" value="Unassembled WGS sequence"/>
</dbReference>
<name>A0A833V827_9POAL</name>
<feature type="region of interest" description="Disordered" evidence="1">
    <location>
        <begin position="30"/>
        <end position="66"/>
    </location>
</feature>
<accession>A0A833V827</accession>
<evidence type="ECO:0000313" key="2">
    <source>
        <dbReference type="EMBL" id="KAF3328227.1"/>
    </source>
</evidence>
<proteinExistence type="predicted"/>
<sequence>MPDHAIEVSNGEEFDWDGLAPLEGEFELVDDAMSQDEDEDEEEVNQIELSSDEELDMDQDEDEFGF</sequence>
<gene>
    <name evidence="2" type="ORF">FCM35_KLT06833</name>
</gene>
<dbReference type="EMBL" id="SWLB01000016">
    <property type="protein sequence ID" value="KAF3328227.1"/>
    <property type="molecule type" value="Genomic_DNA"/>
</dbReference>
<dbReference type="AlphaFoldDB" id="A0A833V827"/>